<organism evidence="1 2">
    <name type="scientific">Aphis craccivora</name>
    <name type="common">Cowpea aphid</name>
    <dbReference type="NCBI Taxonomy" id="307492"/>
    <lineage>
        <taxon>Eukaryota</taxon>
        <taxon>Metazoa</taxon>
        <taxon>Ecdysozoa</taxon>
        <taxon>Arthropoda</taxon>
        <taxon>Hexapoda</taxon>
        <taxon>Insecta</taxon>
        <taxon>Pterygota</taxon>
        <taxon>Neoptera</taxon>
        <taxon>Paraneoptera</taxon>
        <taxon>Hemiptera</taxon>
        <taxon>Sternorrhyncha</taxon>
        <taxon>Aphidomorpha</taxon>
        <taxon>Aphidoidea</taxon>
        <taxon>Aphididae</taxon>
        <taxon>Aphidini</taxon>
        <taxon>Aphis</taxon>
        <taxon>Aphis</taxon>
    </lineage>
</organism>
<feature type="non-terminal residue" evidence="1">
    <location>
        <position position="90"/>
    </location>
</feature>
<protein>
    <submittedName>
        <fullName evidence="1">Uncharacterized protein</fullName>
    </submittedName>
</protein>
<comment type="caution">
    <text evidence="1">The sequence shown here is derived from an EMBL/GenBank/DDBJ whole genome shotgun (WGS) entry which is preliminary data.</text>
</comment>
<dbReference type="EMBL" id="VUJU01015597">
    <property type="protein sequence ID" value="KAF0693007.1"/>
    <property type="molecule type" value="Genomic_DNA"/>
</dbReference>
<name>A0A6G0VLU4_APHCR</name>
<accession>A0A6G0VLU4</accession>
<proteinExistence type="predicted"/>
<gene>
    <name evidence="1" type="ORF">FWK35_00037104</name>
</gene>
<dbReference type="OrthoDB" id="7303727at2759"/>
<sequence length="90" mass="10475">MYTYIPDASGCGKTNLMYTLLTNINGMRFHNVYIYSKTLDQMKYKLLSNILSNIEGIQLLTFYENEQVIEPEKALPNSVYILDDILTERQ</sequence>
<evidence type="ECO:0000313" key="2">
    <source>
        <dbReference type="Proteomes" id="UP000478052"/>
    </source>
</evidence>
<evidence type="ECO:0000313" key="1">
    <source>
        <dbReference type="EMBL" id="KAF0693007.1"/>
    </source>
</evidence>
<dbReference type="Proteomes" id="UP000478052">
    <property type="component" value="Unassembled WGS sequence"/>
</dbReference>
<dbReference type="AlphaFoldDB" id="A0A6G0VLU4"/>
<keyword evidence="2" id="KW-1185">Reference proteome</keyword>
<reference evidence="1 2" key="1">
    <citation type="submission" date="2019-08" db="EMBL/GenBank/DDBJ databases">
        <title>Whole genome of Aphis craccivora.</title>
        <authorList>
            <person name="Voronova N.V."/>
            <person name="Shulinski R.S."/>
            <person name="Bandarenka Y.V."/>
            <person name="Zhorov D.G."/>
            <person name="Warner D."/>
        </authorList>
    </citation>
    <scope>NUCLEOTIDE SEQUENCE [LARGE SCALE GENOMIC DNA]</scope>
    <source>
        <strain evidence="1">180601</strain>
        <tissue evidence="1">Whole Body</tissue>
    </source>
</reference>